<dbReference type="SMART" id="SM00220">
    <property type="entry name" value="S_TKc"/>
    <property type="match status" value="1"/>
</dbReference>
<dbReference type="AlphaFoldDB" id="A0A835LNL6"/>
<evidence type="ECO:0000313" key="8">
    <source>
        <dbReference type="Proteomes" id="UP000631114"/>
    </source>
</evidence>
<organism evidence="7 8">
    <name type="scientific">Coptis chinensis</name>
    <dbReference type="NCBI Taxonomy" id="261450"/>
    <lineage>
        <taxon>Eukaryota</taxon>
        <taxon>Viridiplantae</taxon>
        <taxon>Streptophyta</taxon>
        <taxon>Embryophyta</taxon>
        <taxon>Tracheophyta</taxon>
        <taxon>Spermatophyta</taxon>
        <taxon>Magnoliopsida</taxon>
        <taxon>Ranunculales</taxon>
        <taxon>Ranunculaceae</taxon>
        <taxon>Coptidoideae</taxon>
        <taxon>Coptis</taxon>
    </lineage>
</organism>
<dbReference type="SUPFAM" id="SSF56112">
    <property type="entry name" value="Protein kinase-like (PK-like)"/>
    <property type="match status" value="1"/>
</dbReference>
<dbReference type="PROSITE" id="PS50011">
    <property type="entry name" value="PROTEIN_KINASE_DOM"/>
    <property type="match status" value="1"/>
</dbReference>
<dbReference type="PROSITE" id="PS00108">
    <property type="entry name" value="PROTEIN_KINASE_ST"/>
    <property type="match status" value="1"/>
</dbReference>
<dbReference type="Proteomes" id="UP000631114">
    <property type="component" value="Unassembled WGS sequence"/>
</dbReference>
<evidence type="ECO:0000256" key="1">
    <source>
        <dbReference type="ARBA" id="ARBA00022527"/>
    </source>
</evidence>
<dbReference type="InterPro" id="IPR050205">
    <property type="entry name" value="CDPK_Ser/Thr_kinases"/>
</dbReference>
<protein>
    <recommendedName>
        <fullName evidence="6">Protein kinase domain-containing protein</fullName>
    </recommendedName>
</protein>
<feature type="domain" description="Protein kinase" evidence="6">
    <location>
        <begin position="1"/>
        <end position="140"/>
    </location>
</feature>
<evidence type="ECO:0000256" key="2">
    <source>
        <dbReference type="ARBA" id="ARBA00022679"/>
    </source>
</evidence>
<dbReference type="GO" id="GO:0004674">
    <property type="term" value="F:protein serine/threonine kinase activity"/>
    <property type="evidence" value="ECO:0007669"/>
    <property type="project" value="UniProtKB-KW"/>
</dbReference>
<keyword evidence="3" id="KW-0547">Nucleotide-binding</keyword>
<keyword evidence="5" id="KW-0067">ATP-binding</keyword>
<keyword evidence="8" id="KW-1185">Reference proteome</keyword>
<dbReference type="OrthoDB" id="1709184at2759"/>
<gene>
    <name evidence="7" type="ORF">IFM89_035401</name>
</gene>
<dbReference type="InterPro" id="IPR000719">
    <property type="entry name" value="Prot_kinase_dom"/>
</dbReference>
<dbReference type="Gene3D" id="1.10.510.10">
    <property type="entry name" value="Transferase(Phosphotransferase) domain 1"/>
    <property type="match status" value="1"/>
</dbReference>
<comment type="caution">
    <text evidence="7">The sequence shown here is derived from an EMBL/GenBank/DDBJ whole genome shotgun (WGS) entry which is preliminary data.</text>
</comment>
<dbReference type="InterPro" id="IPR008271">
    <property type="entry name" value="Ser/Thr_kinase_AS"/>
</dbReference>
<evidence type="ECO:0000256" key="3">
    <source>
        <dbReference type="ARBA" id="ARBA00022741"/>
    </source>
</evidence>
<proteinExistence type="predicted"/>
<keyword evidence="1" id="KW-0723">Serine/threonine-protein kinase</keyword>
<keyword evidence="4" id="KW-0418">Kinase</keyword>
<sequence>MVSIKGAYEGSLYVHLVMELCAGRTLFDRFIQKGHCSERKAAELTRIIVEVVETCHSVGVMHRDLKPENFMLVNKDDDFSLKTIGFGLSVFFNPGQLFTDVVGSPCYVAPEVLFNHYGPEADMRSAGVIMYILLSGVPPF</sequence>
<evidence type="ECO:0000313" key="7">
    <source>
        <dbReference type="EMBL" id="KAF9599122.1"/>
    </source>
</evidence>
<dbReference type="InterPro" id="IPR011009">
    <property type="entry name" value="Kinase-like_dom_sf"/>
</dbReference>
<keyword evidence="2" id="KW-0808">Transferase</keyword>
<dbReference type="Pfam" id="PF00069">
    <property type="entry name" value="Pkinase"/>
    <property type="match status" value="1"/>
</dbReference>
<accession>A0A835LNL6</accession>
<evidence type="ECO:0000259" key="6">
    <source>
        <dbReference type="PROSITE" id="PS50011"/>
    </source>
</evidence>
<name>A0A835LNL6_9MAGN</name>
<evidence type="ECO:0000256" key="5">
    <source>
        <dbReference type="ARBA" id="ARBA00022840"/>
    </source>
</evidence>
<reference evidence="7 8" key="1">
    <citation type="submission" date="2020-10" db="EMBL/GenBank/DDBJ databases">
        <title>The Coptis chinensis genome and diversification of protoberbering-type alkaloids.</title>
        <authorList>
            <person name="Wang B."/>
            <person name="Shu S."/>
            <person name="Song C."/>
            <person name="Liu Y."/>
        </authorList>
    </citation>
    <scope>NUCLEOTIDE SEQUENCE [LARGE SCALE GENOMIC DNA]</scope>
    <source>
        <strain evidence="7">HL-2020</strain>
        <tissue evidence="7">Leaf</tissue>
    </source>
</reference>
<dbReference type="GO" id="GO:0005524">
    <property type="term" value="F:ATP binding"/>
    <property type="evidence" value="ECO:0007669"/>
    <property type="project" value="UniProtKB-KW"/>
</dbReference>
<dbReference type="PANTHER" id="PTHR24349">
    <property type="entry name" value="SERINE/THREONINE-PROTEIN KINASE"/>
    <property type="match status" value="1"/>
</dbReference>
<evidence type="ECO:0000256" key="4">
    <source>
        <dbReference type="ARBA" id="ARBA00022777"/>
    </source>
</evidence>
<dbReference type="EMBL" id="JADFTS010000007">
    <property type="protein sequence ID" value="KAF9599122.1"/>
    <property type="molecule type" value="Genomic_DNA"/>
</dbReference>